<organism evidence="3 4">
    <name type="scientific">Pleurotus ostreatus (strain PC15)</name>
    <name type="common">Oyster mushroom</name>
    <dbReference type="NCBI Taxonomy" id="1137138"/>
    <lineage>
        <taxon>Eukaryota</taxon>
        <taxon>Fungi</taxon>
        <taxon>Dikarya</taxon>
        <taxon>Basidiomycota</taxon>
        <taxon>Agaricomycotina</taxon>
        <taxon>Agaricomycetes</taxon>
        <taxon>Agaricomycetidae</taxon>
        <taxon>Agaricales</taxon>
        <taxon>Pleurotineae</taxon>
        <taxon>Pleurotaceae</taxon>
        <taxon>Pleurotus</taxon>
    </lineage>
</organism>
<evidence type="ECO:0000313" key="4">
    <source>
        <dbReference type="Proteomes" id="UP000027073"/>
    </source>
</evidence>
<proteinExistence type="predicted"/>
<dbReference type="EMBL" id="KL198013">
    <property type="protein sequence ID" value="KDQ23181.1"/>
    <property type="molecule type" value="Genomic_DNA"/>
</dbReference>
<keyword evidence="1" id="KW-0812">Transmembrane</keyword>
<evidence type="ECO:0000313" key="3">
    <source>
        <dbReference type="EMBL" id="KDQ23181.1"/>
    </source>
</evidence>
<dbReference type="PANTHER" id="PTHR40465">
    <property type="entry name" value="CHROMOSOME 1, WHOLE GENOME SHOTGUN SEQUENCE"/>
    <property type="match status" value="1"/>
</dbReference>
<dbReference type="VEuPathDB" id="FungiDB:PLEOSDRAFT_1059391"/>
<dbReference type="PANTHER" id="PTHR40465:SF1">
    <property type="entry name" value="DUF6534 DOMAIN-CONTAINING PROTEIN"/>
    <property type="match status" value="1"/>
</dbReference>
<evidence type="ECO:0000259" key="2">
    <source>
        <dbReference type="Pfam" id="PF20152"/>
    </source>
</evidence>
<feature type="transmembrane region" description="Helical" evidence="1">
    <location>
        <begin position="210"/>
        <end position="237"/>
    </location>
</feature>
<dbReference type="Pfam" id="PF20152">
    <property type="entry name" value="DUF6534"/>
    <property type="match status" value="1"/>
</dbReference>
<dbReference type="STRING" id="1137138.A0A067NHC2"/>
<keyword evidence="1" id="KW-1133">Transmembrane helix</keyword>
<accession>A0A067NHC2</accession>
<gene>
    <name evidence="3" type="ORF">PLEOSDRAFT_1059391</name>
</gene>
<feature type="transmembrane region" description="Helical" evidence="1">
    <location>
        <begin position="101"/>
        <end position="120"/>
    </location>
</feature>
<name>A0A067NHC2_PLEO1</name>
<keyword evidence="1" id="KW-0472">Membrane</keyword>
<feature type="transmembrane region" description="Helical" evidence="1">
    <location>
        <begin position="132"/>
        <end position="155"/>
    </location>
</feature>
<dbReference type="HOGENOM" id="CLU_046025_5_4_1"/>
<feature type="transmembrane region" description="Helical" evidence="1">
    <location>
        <begin position="65"/>
        <end position="89"/>
    </location>
</feature>
<dbReference type="OrthoDB" id="3214861at2759"/>
<dbReference type="InParanoid" id="A0A067NHC2"/>
<sequence length="330" mass="36330">MAANVDPTAAGAGAGVTLPSSMSFDSTLGSLLVGGLAAVALWGVTNVQTFNYFSRGSNDRPSFKLLILTLWVLDTFDSVLDGHILYFYLVSNYASPMAVMTPVWSVIIHVAITSVCDFIIRSMFARRAFRLSGNWPLTIFIVAVSLTDLICGLVITVKAFKISSFIQLDTLSTLFYINFAAGTISDGSVAIALCYYLYKSRTGFTRTDSLIRVLMLYIVNTGLIVFLDATLGMITYIAMPDNFVFLGFYLLLSKLYLNSYLASLNAREGLRDKVDETPVSIHLSRITNQSNRYDVERSIVASEKRLSNDRVAISVETMVDRKVDGDSSSY</sequence>
<protein>
    <recommendedName>
        <fullName evidence="2">DUF6534 domain-containing protein</fullName>
    </recommendedName>
</protein>
<feature type="transmembrane region" description="Helical" evidence="1">
    <location>
        <begin position="243"/>
        <end position="263"/>
    </location>
</feature>
<dbReference type="InterPro" id="IPR045339">
    <property type="entry name" value="DUF6534"/>
</dbReference>
<feature type="domain" description="DUF6534" evidence="2">
    <location>
        <begin position="183"/>
        <end position="268"/>
    </location>
</feature>
<feature type="transmembrane region" description="Helical" evidence="1">
    <location>
        <begin position="28"/>
        <end position="53"/>
    </location>
</feature>
<dbReference type="AlphaFoldDB" id="A0A067NHC2"/>
<feature type="transmembrane region" description="Helical" evidence="1">
    <location>
        <begin position="175"/>
        <end position="198"/>
    </location>
</feature>
<reference evidence="4" key="1">
    <citation type="journal article" date="2014" name="Proc. Natl. Acad. Sci. U.S.A.">
        <title>Extensive sampling of basidiomycete genomes demonstrates inadequacy of the white-rot/brown-rot paradigm for wood decay fungi.</title>
        <authorList>
            <person name="Riley R."/>
            <person name="Salamov A.A."/>
            <person name="Brown D.W."/>
            <person name="Nagy L.G."/>
            <person name="Floudas D."/>
            <person name="Held B.W."/>
            <person name="Levasseur A."/>
            <person name="Lombard V."/>
            <person name="Morin E."/>
            <person name="Otillar R."/>
            <person name="Lindquist E.A."/>
            <person name="Sun H."/>
            <person name="LaButti K.M."/>
            <person name="Schmutz J."/>
            <person name="Jabbour D."/>
            <person name="Luo H."/>
            <person name="Baker S.E."/>
            <person name="Pisabarro A.G."/>
            <person name="Walton J.D."/>
            <person name="Blanchette R.A."/>
            <person name="Henrissat B."/>
            <person name="Martin F."/>
            <person name="Cullen D."/>
            <person name="Hibbett D.S."/>
            <person name="Grigoriev I.V."/>
        </authorList>
    </citation>
    <scope>NUCLEOTIDE SEQUENCE [LARGE SCALE GENOMIC DNA]</scope>
    <source>
        <strain evidence="4">PC15</strain>
    </source>
</reference>
<dbReference type="Proteomes" id="UP000027073">
    <property type="component" value="Unassembled WGS sequence"/>
</dbReference>
<evidence type="ECO:0000256" key="1">
    <source>
        <dbReference type="SAM" id="Phobius"/>
    </source>
</evidence>